<protein>
    <submittedName>
        <fullName evidence="3">DivIVA domain-containing protein</fullName>
    </submittedName>
</protein>
<feature type="transmembrane region" description="Helical" evidence="2">
    <location>
        <begin position="20"/>
        <end position="41"/>
    </location>
</feature>
<reference evidence="4" key="1">
    <citation type="submission" date="2019-04" db="EMBL/GenBank/DDBJ databases">
        <title>Nocardioides xinjiangensis sp. nov.</title>
        <authorList>
            <person name="Liu S."/>
        </authorList>
    </citation>
    <scope>NUCLEOTIDE SEQUENCE [LARGE SCALE GENOMIC DNA]</scope>
    <source>
        <strain evidence="4">18</strain>
    </source>
</reference>
<evidence type="ECO:0000256" key="1">
    <source>
        <dbReference type="SAM" id="MobiDB-lite"/>
    </source>
</evidence>
<proteinExistence type="predicted"/>
<dbReference type="Gene3D" id="6.10.250.660">
    <property type="match status" value="1"/>
</dbReference>
<accession>A0A4S8QE26</accession>
<dbReference type="NCBIfam" id="TIGR03544">
    <property type="entry name" value="DivI1A_domain"/>
    <property type="match status" value="1"/>
</dbReference>
<dbReference type="Proteomes" id="UP000308760">
    <property type="component" value="Unassembled WGS sequence"/>
</dbReference>
<keyword evidence="2" id="KW-0472">Membrane</keyword>
<keyword evidence="2" id="KW-0812">Transmembrane</keyword>
<dbReference type="AlphaFoldDB" id="A0A4S8QE26"/>
<organism evidence="3 4">
    <name type="scientific">Glycomyces buryatensis</name>
    <dbReference type="NCBI Taxonomy" id="2570927"/>
    <lineage>
        <taxon>Bacteria</taxon>
        <taxon>Bacillati</taxon>
        <taxon>Actinomycetota</taxon>
        <taxon>Actinomycetes</taxon>
        <taxon>Glycomycetales</taxon>
        <taxon>Glycomycetaceae</taxon>
        <taxon>Glycomyces</taxon>
    </lineage>
</organism>
<gene>
    <name evidence="3" type="ORF">FAB82_04320</name>
</gene>
<evidence type="ECO:0000313" key="4">
    <source>
        <dbReference type="Proteomes" id="UP000308760"/>
    </source>
</evidence>
<feature type="compositionally biased region" description="Acidic residues" evidence="1">
    <location>
        <begin position="137"/>
        <end position="152"/>
    </location>
</feature>
<dbReference type="OrthoDB" id="3404379at2"/>
<reference evidence="3 4" key="2">
    <citation type="submission" date="2019-05" db="EMBL/GenBank/DDBJ databases">
        <title>Glycomyces buryatensis sp. nov.</title>
        <authorList>
            <person name="Nikitina E."/>
        </authorList>
    </citation>
    <scope>NUCLEOTIDE SEQUENCE [LARGE SCALE GENOMIC DNA]</scope>
    <source>
        <strain evidence="3 4">18</strain>
    </source>
</reference>
<keyword evidence="2" id="KW-1133">Transmembrane helix</keyword>
<evidence type="ECO:0000256" key="2">
    <source>
        <dbReference type="SAM" id="Phobius"/>
    </source>
</evidence>
<dbReference type="EMBL" id="STGY01000015">
    <property type="protein sequence ID" value="THV42833.1"/>
    <property type="molecule type" value="Genomic_DNA"/>
</dbReference>
<dbReference type="InterPro" id="IPR019933">
    <property type="entry name" value="DivIVA_domain"/>
</dbReference>
<sequence>MRTSEEPLLRVIPWELIWDLLLPVLVAAIGVWIAFSIVVWATGQDTLRDDAPAGPPAPLGESGAVTESDIGAVRFDTGARGYRTDQVDAALNRLAWEIGRRDEQIIDLQTRLMTAGNTDQIVMEEDTDTLRLVADADPADEEDPGPGEETGSEETRRGY</sequence>
<comment type="caution">
    <text evidence="3">The sequence shown here is derived from an EMBL/GenBank/DDBJ whole genome shotgun (WGS) entry which is preliminary data.</text>
</comment>
<evidence type="ECO:0000313" key="3">
    <source>
        <dbReference type="EMBL" id="THV42833.1"/>
    </source>
</evidence>
<name>A0A4S8QE26_9ACTN</name>
<keyword evidence="4" id="KW-1185">Reference proteome</keyword>
<feature type="region of interest" description="Disordered" evidence="1">
    <location>
        <begin position="133"/>
        <end position="159"/>
    </location>
</feature>